<evidence type="ECO:0000313" key="1">
    <source>
        <dbReference type="EMBL" id="ABD41029.1"/>
    </source>
</evidence>
<dbReference type="RefSeq" id="WP_011448306.1">
    <property type="nucleotide sequence ID" value="NC_007796.1"/>
</dbReference>
<evidence type="ECO:0000313" key="2">
    <source>
        <dbReference type="Proteomes" id="UP000001941"/>
    </source>
</evidence>
<dbReference type="EnsemblBacteria" id="ABD41029">
    <property type="protein sequence ID" value="ABD41029"/>
    <property type="gene ID" value="Mhun_1286"/>
</dbReference>
<keyword evidence="2" id="KW-1185">Reference proteome</keyword>
<dbReference type="KEGG" id="mhu:Mhun_1286"/>
<sequence length="232" mass="25012">MKTIFLVALATIILLCSSSMVTAEEKPGIDILTQNSWNGSWASDEYSLLILQNGSFIAGSYTPDNITARDPGLLKGTLSEDGCTFSGIWSEAGTVSLILADDGESFSGTGTVNQEGLMEEPFTYTIHGTREGTRQDVNNTWTGTWKTGSKTYNLTQNGTALSGSYIPFDLDSDEPGLIDGVISEDGKIMNGTWIETGKFSFIMSDDGLTFNGTYTTELTEQAVTDSWNGIKI</sequence>
<dbReference type="GeneID" id="3924967"/>
<dbReference type="AlphaFoldDB" id="Q2FKR1"/>
<dbReference type="EMBL" id="CP000254">
    <property type="protein sequence ID" value="ABD41029.1"/>
    <property type="molecule type" value="Genomic_DNA"/>
</dbReference>
<organism evidence="1 2">
    <name type="scientific">Methanospirillum hungatei JF-1 (strain ATCC 27890 / DSM 864 / NBRC 100397 / JF-1)</name>
    <dbReference type="NCBI Taxonomy" id="323259"/>
    <lineage>
        <taxon>Archaea</taxon>
        <taxon>Methanobacteriati</taxon>
        <taxon>Methanobacteriota</taxon>
        <taxon>Stenosarchaea group</taxon>
        <taxon>Methanomicrobia</taxon>
        <taxon>Methanomicrobiales</taxon>
        <taxon>Methanospirillaceae</taxon>
        <taxon>Methanospirillum</taxon>
    </lineage>
</organism>
<protein>
    <submittedName>
        <fullName evidence="1">Uncharacterized protein</fullName>
    </submittedName>
</protein>
<dbReference type="HOGENOM" id="CLU_1192629_0_0_2"/>
<accession>Q2FKR1</accession>
<dbReference type="OrthoDB" id="117857at2157"/>
<dbReference type="eggNOG" id="arCOG09448">
    <property type="taxonomic scope" value="Archaea"/>
</dbReference>
<reference evidence="2" key="1">
    <citation type="journal article" date="2016" name="Stand. Genomic Sci.">
        <title>Complete genome sequence of Methanospirillum hungatei type strain JF1.</title>
        <authorList>
            <person name="Gunsalus R.P."/>
            <person name="Cook L.E."/>
            <person name="Crable B."/>
            <person name="Rohlin L."/>
            <person name="McDonald E."/>
            <person name="Mouttaki H."/>
            <person name="Sieber J.R."/>
            <person name="Poweleit N."/>
            <person name="Zhou H."/>
            <person name="Lapidus A.L."/>
            <person name="Daligault H.E."/>
            <person name="Land M."/>
            <person name="Gilna P."/>
            <person name="Ivanova N."/>
            <person name="Kyrpides N."/>
            <person name="Culley D.E."/>
            <person name="McInerney M.J."/>
        </authorList>
    </citation>
    <scope>NUCLEOTIDE SEQUENCE [LARGE SCALE GENOMIC DNA]</scope>
    <source>
        <strain evidence="2">ATCC 27890 / DSM 864 / NBRC 100397 / JF-1</strain>
    </source>
</reference>
<dbReference type="InParanoid" id="Q2FKR1"/>
<dbReference type="Proteomes" id="UP000001941">
    <property type="component" value="Chromosome"/>
</dbReference>
<proteinExistence type="predicted"/>
<name>Q2FKR1_METHJ</name>
<gene>
    <name evidence="1" type="ordered locus">Mhun_1286</name>
</gene>